<accession>A0AAE1EA58</accession>
<comment type="caution">
    <text evidence="1">The sequence shown here is derived from an EMBL/GenBank/DDBJ whole genome shotgun (WGS) entry which is preliminary data.</text>
</comment>
<dbReference type="EMBL" id="JAWDGP010000502">
    <property type="protein sequence ID" value="KAK3800069.1"/>
    <property type="molecule type" value="Genomic_DNA"/>
</dbReference>
<name>A0AAE1EA58_9GAST</name>
<proteinExistence type="predicted"/>
<evidence type="ECO:0000313" key="1">
    <source>
        <dbReference type="EMBL" id="KAK3800069.1"/>
    </source>
</evidence>
<keyword evidence="2" id="KW-1185">Reference proteome</keyword>
<protein>
    <submittedName>
        <fullName evidence="1">Uncharacterized protein</fullName>
    </submittedName>
</protein>
<dbReference type="Proteomes" id="UP001283361">
    <property type="component" value="Unassembled WGS sequence"/>
</dbReference>
<sequence length="69" mass="7746">MYYVFTTKNELVGLAWATTVRRYFRCVPHPIWPRDESESLGLIAEALEIDHADSATAEAGMSWSVQAEG</sequence>
<organism evidence="1 2">
    <name type="scientific">Elysia crispata</name>
    <name type="common">lettuce slug</name>
    <dbReference type="NCBI Taxonomy" id="231223"/>
    <lineage>
        <taxon>Eukaryota</taxon>
        <taxon>Metazoa</taxon>
        <taxon>Spiralia</taxon>
        <taxon>Lophotrochozoa</taxon>
        <taxon>Mollusca</taxon>
        <taxon>Gastropoda</taxon>
        <taxon>Heterobranchia</taxon>
        <taxon>Euthyneura</taxon>
        <taxon>Panpulmonata</taxon>
        <taxon>Sacoglossa</taxon>
        <taxon>Placobranchoidea</taxon>
        <taxon>Plakobranchidae</taxon>
        <taxon>Elysia</taxon>
    </lineage>
</organism>
<gene>
    <name evidence="1" type="ORF">RRG08_015037</name>
</gene>
<evidence type="ECO:0000313" key="2">
    <source>
        <dbReference type="Proteomes" id="UP001283361"/>
    </source>
</evidence>
<reference evidence="1" key="1">
    <citation type="journal article" date="2023" name="G3 (Bethesda)">
        <title>A reference genome for the long-term kleptoplast-retaining sea slug Elysia crispata morphotype clarki.</title>
        <authorList>
            <person name="Eastman K.E."/>
            <person name="Pendleton A.L."/>
            <person name="Shaikh M.A."/>
            <person name="Suttiyut T."/>
            <person name="Ogas R."/>
            <person name="Tomko P."/>
            <person name="Gavelis G."/>
            <person name="Widhalm J.R."/>
            <person name="Wisecaver J.H."/>
        </authorList>
    </citation>
    <scope>NUCLEOTIDE SEQUENCE</scope>
    <source>
        <strain evidence="1">ECLA1</strain>
    </source>
</reference>
<dbReference type="AlphaFoldDB" id="A0AAE1EA58"/>